<accession>A0A0S4J2T8</accession>
<dbReference type="Proteomes" id="UP000051952">
    <property type="component" value="Unassembled WGS sequence"/>
</dbReference>
<evidence type="ECO:0000313" key="3">
    <source>
        <dbReference type="Proteomes" id="UP000051952"/>
    </source>
</evidence>
<dbReference type="EMBL" id="CYKH01000954">
    <property type="protein sequence ID" value="CUG72333.1"/>
    <property type="molecule type" value="Genomic_DNA"/>
</dbReference>
<reference evidence="3" key="1">
    <citation type="submission" date="2015-09" db="EMBL/GenBank/DDBJ databases">
        <authorList>
            <consortium name="Pathogen Informatics"/>
        </authorList>
    </citation>
    <scope>NUCLEOTIDE SEQUENCE [LARGE SCALE GENOMIC DNA]</scope>
    <source>
        <strain evidence="3">Lake Konstanz</strain>
    </source>
</reference>
<dbReference type="VEuPathDB" id="TriTrypDB:BSAL_83890"/>
<proteinExistence type="predicted"/>
<sequence length="422" mass="47526">MQSTLRRLVLRRLLERRDCGAFQTTSRRFASQSTTEYGNLYSTTSSSWEQQQQQHQQKSLSSSSSSVRLSHMTLRQLQIELFRFGRRRVHEHQALTHLIEELMQRPQEATERNKFIRILVVRDALYLSHLAGLHGHCTELFLSTMRLTPNALPLSDAVVDSAFSHGSAAVMSAVVDASVSRLQHSPDDAGTEAALYRLVWLCALKSLELDEERAVLIRRSHGSQQQHVRSRSSSTSALVSPQQEIFELQEKRMQYENVARSAFVTLANANPSIASTRSRATETSLSTSSSTFRSLSSSNSSMDDAATATASSTSSAAAARPLSQLTPFDELWHSATRFARYHYADDGGEAQFYKHLYDNNWLRNKQAPQMVSVLIRSCNRSQNVKLVKEYFTHFVNHVMERAAAEDEESQLLAAQKREGSSH</sequence>
<feature type="region of interest" description="Disordered" evidence="1">
    <location>
        <begin position="275"/>
        <end position="307"/>
    </location>
</feature>
<evidence type="ECO:0000256" key="1">
    <source>
        <dbReference type="SAM" id="MobiDB-lite"/>
    </source>
</evidence>
<gene>
    <name evidence="2" type="ORF">BSAL_83890</name>
</gene>
<evidence type="ECO:0000313" key="2">
    <source>
        <dbReference type="EMBL" id="CUG72333.1"/>
    </source>
</evidence>
<name>A0A0S4J2T8_BODSA</name>
<protein>
    <submittedName>
        <fullName evidence="2">Uncharacterized protein</fullName>
    </submittedName>
</protein>
<feature type="non-terminal residue" evidence="2">
    <location>
        <position position="422"/>
    </location>
</feature>
<organism evidence="2 3">
    <name type="scientific">Bodo saltans</name>
    <name type="common">Flagellated protozoan</name>
    <dbReference type="NCBI Taxonomy" id="75058"/>
    <lineage>
        <taxon>Eukaryota</taxon>
        <taxon>Discoba</taxon>
        <taxon>Euglenozoa</taxon>
        <taxon>Kinetoplastea</taxon>
        <taxon>Metakinetoplastina</taxon>
        <taxon>Eubodonida</taxon>
        <taxon>Bodonidae</taxon>
        <taxon>Bodo</taxon>
    </lineage>
</organism>
<dbReference type="AlphaFoldDB" id="A0A0S4J2T8"/>
<keyword evidence="3" id="KW-1185">Reference proteome</keyword>